<evidence type="ECO:0000313" key="2">
    <source>
        <dbReference type="EMBL" id="PTE17720.1"/>
    </source>
</evidence>
<dbReference type="Proteomes" id="UP000241899">
    <property type="component" value="Unassembled WGS sequence"/>
</dbReference>
<protein>
    <recommendedName>
        <fullName evidence="1">DUF6455 domain-containing protein</fullName>
    </recommendedName>
</protein>
<dbReference type="InterPro" id="IPR045601">
    <property type="entry name" value="DUF6455"/>
</dbReference>
<dbReference type="Pfam" id="PF20056">
    <property type="entry name" value="DUF6455"/>
    <property type="match status" value="1"/>
</dbReference>
<comment type="caution">
    <text evidence="2">The sequence shown here is derived from an EMBL/GenBank/DDBJ whole genome shotgun (WGS) entry which is preliminary data.</text>
</comment>
<organism evidence="2 3">
    <name type="scientific">Phaeovulum veldkampii DSM 11550</name>
    <dbReference type="NCBI Taxonomy" id="1185920"/>
    <lineage>
        <taxon>Bacteria</taxon>
        <taxon>Pseudomonadati</taxon>
        <taxon>Pseudomonadota</taxon>
        <taxon>Alphaproteobacteria</taxon>
        <taxon>Rhodobacterales</taxon>
        <taxon>Paracoccaceae</taxon>
        <taxon>Phaeovulum</taxon>
    </lineage>
</organism>
<keyword evidence="3" id="KW-1185">Reference proteome</keyword>
<dbReference type="AlphaFoldDB" id="A0A2T4JII3"/>
<reference evidence="2 3" key="1">
    <citation type="submission" date="2018-03" db="EMBL/GenBank/DDBJ databases">
        <title>Rhodobacter veldkampii.</title>
        <authorList>
            <person name="Meyer T.E."/>
            <person name="Miller S."/>
            <person name="Lodha T."/>
            <person name="Gandham S."/>
            <person name="Chintalapati S."/>
            <person name="Chintalapati V.R."/>
        </authorList>
    </citation>
    <scope>NUCLEOTIDE SEQUENCE [LARGE SCALE GENOMIC DNA]</scope>
    <source>
        <strain evidence="2 3">DSM 11550</strain>
    </source>
</reference>
<proteinExistence type="predicted"/>
<evidence type="ECO:0000313" key="3">
    <source>
        <dbReference type="Proteomes" id="UP000241899"/>
    </source>
</evidence>
<dbReference type="EMBL" id="PZKF01000014">
    <property type="protein sequence ID" value="PTE17720.1"/>
    <property type="molecule type" value="Genomic_DNA"/>
</dbReference>
<sequence length="81" mass="8811">MAETVGVDLSHSLAVGHLSGEDWRGMVMRCTQCADPVACQGWLATHQGETVVAAPAWCRNEAQMRRLQVTARDDADKDEVA</sequence>
<accession>A0A2T4JII3</accession>
<name>A0A2T4JII3_9RHOB</name>
<gene>
    <name evidence="2" type="ORF">C5F46_07680</name>
</gene>
<evidence type="ECO:0000259" key="1">
    <source>
        <dbReference type="Pfam" id="PF20056"/>
    </source>
</evidence>
<feature type="domain" description="DUF6455" evidence="1">
    <location>
        <begin position="1"/>
        <end position="68"/>
    </location>
</feature>